<dbReference type="InterPro" id="IPR013249">
    <property type="entry name" value="RNA_pol_sigma70_r4_t2"/>
</dbReference>
<dbReference type="Proteomes" id="UP000321523">
    <property type="component" value="Unassembled WGS sequence"/>
</dbReference>
<gene>
    <name evidence="10" type="ORF">SAE02_48410</name>
</gene>
<feature type="domain" description="RNA polymerase sigma-70 region 2" evidence="8">
    <location>
        <begin position="63"/>
        <end position="131"/>
    </location>
</feature>
<keyword evidence="11" id="KW-1185">Reference proteome</keyword>
<dbReference type="AlphaFoldDB" id="A0A512DW51"/>
<accession>A0A512DW51</accession>
<keyword evidence="2 6" id="KW-0805">Transcription regulation</keyword>
<evidence type="ECO:0000256" key="5">
    <source>
        <dbReference type="ARBA" id="ARBA00023163"/>
    </source>
</evidence>
<evidence type="ECO:0000259" key="8">
    <source>
        <dbReference type="Pfam" id="PF04542"/>
    </source>
</evidence>
<feature type="region of interest" description="Disordered" evidence="7">
    <location>
        <begin position="127"/>
        <end position="150"/>
    </location>
</feature>
<dbReference type="GO" id="GO:0016987">
    <property type="term" value="F:sigma factor activity"/>
    <property type="evidence" value="ECO:0007669"/>
    <property type="project" value="UniProtKB-KW"/>
</dbReference>
<name>A0A512DW51_9PROT</name>
<dbReference type="RefSeq" id="WP_308518277.1">
    <property type="nucleotide sequence ID" value="NZ_BJYZ01000023.1"/>
</dbReference>
<dbReference type="InterPro" id="IPR039425">
    <property type="entry name" value="RNA_pol_sigma-70-like"/>
</dbReference>
<dbReference type="InterPro" id="IPR036388">
    <property type="entry name" value="WH-like_DNA-bd_sf"/>
</dbReference>
<evidence type="ECO:0000256" key="3">
    <source>
        <dbReference type="ARBA" id="ARBA00023082"/>
    </source>
</evidence>
<reference evidence="10 11" key="1">
    <citation type="submission" date="2019-07" db="EMBL/GenBank/DDBJ databases">
        <title>Whole genome shotgun sequence of Skermanella aerolata NBRC 106429.</title>
        <authorList>
            <person name="Hosoyama A."/>
            <person name="Uohara A."/>
            <person name="Ohji S."/>
            <person name="Ichikawa N."/>
        </authorList>
    </citation>
    <scope>NUCLEOTIDE SEQUENCE [LARGE SCALE GENOMIC DNA]</scope>
    <source>
        <strain evidence="10 11">NBRC 106429</strain>
    </source>
</reference>
<evidence type="ECO:0000256" key="1">
    <source>
        <dbReference type="ARBA" id="ARBA00010641"/>
    </source>
</evidence>
<evidence type="ECO:0000259" key="9">
    <source>
        <dbReference type="Pfam" id="PF08281"/>
    </source>
</evidence>
<dbReference type="Gene3D" id="1.10.10.10">
    <property type="entry name" value="Winged helix-like DNA-binding domain superfamily/Winged helix DNA-binding domain"/>
    <property type="match status" value="1"/>
</dbReference>
<dbReference type="PANTHER" id="PTHR43133:SF62">
    <property type="entry name" value="RNA POLYMERASE SIGMA FACTOR SIGZ"/>
    <property type="match status" value="1"/>
</dbReference>
<keyword evidence="5 6" id="KW-0804">Transcription</keyword>
<evidence type="ECO:0000256" key="7">
    <source>
        <dbReference type="SAM" id="MobiDB-lite"/>
    </source>
</evidence>
<dbReference type="NCBIfam" id="TIGR02937">
    <property type="entry name" value="sigma70-ECF"/>
    <property type="match status" value="1"/>
</dbReference>
<dbReference type="GO" id="GO:0003677">
    <property type="term" value="F:DNA binding"/>
    <property type="evidence" value="ECO:0007669"/>
    <property type="project" value="UniProtKB-KW"/>
</dbReference>
<comment type="similarity">
    <text evidence="1 6">Belongs to the sigma-70 factor family. ECF subfamily.</text>
</comment>
<evidence type="ECO:0000313" key="10">
    <source>
        <dbReference type="EMBL" id="GEO40693.1"/>
    </source>
</evidence>
<dbReference type="InterPro" id="IPR014284">
    <property type="entry name" value="RNA_pol_sigma-70_dom"/>
</dbReference>
<sequence length="219" mass="23985">MNFTAAGREPPAGLIAGLVPSSVFASNGKMPDVPSPAALDGRSSDELLVAIARDRDKDAFGLLFGRMGPRLKAYLLRSGIAPSQADELVQEVMLMVWHRADTFDPARAMASTWIFTIARNKRIDAARRDRRPEFDPEDPALVPDQPAAADRSIEQAEASARLRDAIAKLPAEQADLLRLAYFEDQPHSAIARHKGLPLGTVKSRLRLALERLRRELAGS</sequence>
<evidence type="ECO:0000256" key="6">
    <source>
        <dbReference type="RuleBase" id="RU000716"/>
    </source>
</evidence>
<organism evidence="10 11">
    <name type="scientific">Skermanella aerolata</name>
    <dbReference type="NCBI Taxonomy" id="393310"/>
    <lineage>
        <taxon>Bacteria</taxon>
        <taxon>Pseudomonadati</taxon>
        <taxon>Pseudomonadota</taxon>
        <taxon>Alphaproteobacteria</taxon>
        <taxon>Rhodospirillales</taxon>
        <taxon>Azospirillaceae</taxon>
        <taxon>Skermanella</taxon>
    </lineage>
</organism>
<dbReference type="InterPro" id="IPR000838">
    <property type="entry name" value="RNA_pol_sigma70_ECF_CS"/>
</dbReference>
<dbReference type="InterPro" id="IPR013324">
    <property type="entry name" value="RNA_pol_sigma_r3/r4-like"/>
</dbReference>
<dbReference type="Gene3D" id="1.10.1740.10">
    <property type="match status" value="1"/>
</dbReference>
<keyword evidence="4 6" id="KW-0238">DNA-binding</keyword>
<dbReference type="SUPFAM" id="SSF88659">
    <property type="entry name" value="Sigma3 and sigma4 domains of RNA polymerase sigma factors"/>
    <property type="match status" value="1"/>
</dbReference>
<dbReference type="GO" id="GO:0006352">
    <property type="term" value="P:DNA-templated transcription initiation"/>
    <property type="evidence" value="ECO:0007669"/>
    <property type="project" value="InterPro"/>
</dbReference>
<comment type="caution">
    <text evidence="10">The sequence shown here is derived from an EMBL/GenBank/DDBJ whole genome shotgun (WGS) entry which is preliminary data.</text>
</comment>
<dbReference type="PANTHER" id="PTHR43133">
    <property type="entry name" value="RNA POLYMERASE ECF-TYPE SIGMA FACTO"/>
    <property type="match status" value="1"/>
</dbReference>
<dbReference type="PROSITE" id="PS01063">
    <property type="entry name" value="SIGMA70_ECF"/>
    <property type="match status" value="1"/>
</dbReference>
<dbReference type="SUPFAM" id="SSF88946">
    <property type="entry name" value="Sigma2 domain of RNA polymerase sigma factors"/>
    <property type="match status" value="1"/>
</dbReference>
<dbReference type="EMBL" id="BJYZ01000023">
    <property type="protein sequence ID" value="GEO40693.1"/>
    <property type="molecule type" value="Genomic_DNA"/>
</dbReference>
<evidence type="ECO:0000256" key="4">
    <source>
        <dbReference type="ARBA" id="ARBA00023125"/>
    </source>
</evidence>
<dbReference type="Pfam" id="PF08281">
    <property type="entry name" value="Sigma70_r4_2"/>
    <property type="match status" value="1"/>
</dbReference>
<keyword evidence="3 6" id="KW-0731">Sigma factor</keyword>
<feature type="domain" description="RNA polymerase sigma factor 70 region 4 type 2" evidence="9">
    <location>
        <begin position="161"/>
        <end position="212"/>
    </location>
</feature>
<dbReference type="InterPro" id="IPR013325">
    <property type="entry name" value="RNA_pol_sigma_r2"/>
</dbReference>
<proteinExistence type="inferred from homology"/>
<evidence type="ECO:0000313" key="11">
    <source>
        <dbReference type="Proteomes" id="UP000321523"/>
    </source>
</evidence>
<dbReference type="Pfam" id="PF04542">
    <property type="entry name" value="Sigma70_r2"/>
    <property type="match status" value="1"/>
</dbReference>
<evidence type="ECO:0000256" key="2">
    <source>
        <dbReference type="ARBA" id="ARBA00023015"/>
    </source>
</evidence>
<dbReference type="InterPro" id="IPR007627">
    <property type="entry name" value="RNA_pol_sigma70_r2"/>
</dbReference>
<protein>
    <recommendedName>
        <fullName evidence="6">RNA polymerase sigma factor</fullName>
    </recommendedName>
</protein>